<accession>A0A8S3Y8M0</accession>
<dbReference type="Proteomes" id="UP000691718">
    <property type="component" value="Unassembled WGS sequence"/>
</dbReference>
<evidence type="ECO:0000313" key="2">
    <source>
        <dbReference type="Proteomes" id="UP000691718"/>
    </source>
</evidence>
<dbReference type="EMBL" id="CAJQZP010001501">
    <property type="protein sequence ID" value="CAG5051485.1"/>
    <property type="molecule type" value="Genomic_DNA"/>
</dbReference>
<comment type="caution">
    <text evidence="1">The sequence shown here is derived from an EMBL/GenBank/DDBJ whole genome shotgun (WGS) entry which is preliminary data.</text>
</comment>
<dbReference type="AlphaFoldDB" id="A0A8S3Y8M0"/>
<proteinExistence type="predicted"/>
<reference evidence="1" key="1">
    <citation type="submission" date="2021-04" db="EMBL/GenBank/DDBJ databases">
        <authorList>
            <person name="Tunstrom K."/>
        </authorList>
    </citation>
    <scope>NUCLEOTIDE SEQUENCE</scope>
</reference>
<name>A0A8S3Y8M0_PARAO</name>
<protein>
    <submittedName>
        <fullName evidence="1">(apollo) hypothetical protein</fullName>
    </submittedName>
</protein>
<evidence type="ECO:0000313" key="1">
    <source>
        <dbReference type="EMBL" id="CAG5051485.1"/>
    </source>
</evidence>
<organism evidence="1 2">
    <name type="scientific">Parnassius apollo</name>
    <name type="common">Apollo butterfly</name>
    <name type="synonym">Papilio apollo</name>
    <dbReference type="NCBI Taxonomy" id="110799"/>
    <lineage>
        <taxon>Eukaryota</taxon>
        <taxon>Metazoa</taxon>
        <taxon>Ecdysozoa</taxon>
        <taxon>Arthropoda</taxon>
        <taxon>Hexapoda</taxon>
        <taxon>Insecta</taxon>
        <taxon>Pterygota</taxon>
        <taxon>Neoptera</taxon>
        <taxon>Endopterygota</taxon>
        <taxon>Lepidoptera</taxon>
        <taxon>Glossata</taxon>
        <taxon>Ditrysia</taxon>
        <taxon>Papilionoidea</taxon>
        <taxon>Papilionidae</taxon>
        <taxon>Parnassiinae</taxon>
        <taxon>Parnassini</taxon>
        <taxon>Parnassius</taxon>
        <taxon>Parnassius</taxon>
    </lineage>
</organism>
<keyword evidence="2" id="KW-1185">Reference proteome</keyword>
<dbReference type="OrthoDB" id="1708588at2759"/>
<sequence>MALNLHQKRLWQYAFMKTRSYCENKSIYQRDEEGRKPRTVHGKPYPEWRKPWIQREGEWYSKLSLFVEKNPSMQVLNAMQQIPNLNMQKVKNWWADMKEIQEIENQNYMPQRVATLGTNLAAVHFFAYRKAAVRLKDSKHWIIGDVTTLKLPDRFVDGYFVEAVDCTNFHHNGIRYNGLKNLAGLNYLKWLSLHNNKHIDVWCLDRLAGQNGDTLEFLNITGCKLCVGSVIALSRMSALKFLVISDPGDNVEVQTALSMLEQEKPELIIKISEDEKIH</sequence>
<gene>
    <name evidence="1" type="ORF">PAPOLLO_LOCUS25082</name>
</gene>